<comment type="caution">
    <text evidence="13">The sequence shown here is derived from an EMBL/GenBank/DDBJ whole genome shotgun (WGS) entry which is preliminary data.</text>
</comment>
<dbReference type="STRING" id="1794912.AXX12_06165"/>
<proteinExistence type="inferred from homology"/>
<dbReference type="AlphaFoldDB" id="A0A154BPW2"/>
<accession>A0A154BPW2</accession>
<evidence type="ECO:0000256" key="8">
    <source>
        <dbReference type="ARBA" id="ARBA00022989"/>
    </source>
</evidence>
<evidence type="ECO:0000256" key="12">
    <source>
        <dbReference type="SAM" id="MobiDB-lite"/>
    </source>
</evidence>
<dbReference type="Pfam" id="PF02669">
    <property type="entry name" value="KdpC"/>
    <property type="match status" value="1"/>
</dbReference>
<evidence type="ECO:0000256" key="10">
    <source>
        <dbReference type="ARBA" id="ARBA00023136"/>
    </source>
</evidence>
<keyword evidence="14" id="KW-1185">Reference proteome</keyword>
<dbReference type="Proteomes" id="UP000076268">
    <property type="component" value="Unassembled WGS sequence"/>
</dbReference>
<evidence type="ECO:0000256" key="1">
    <source>
        <dbReference type="ARBA" id="ARBA00022448"/>
    </source>
</evidence>
<evidence type="ECO:0000256" key="7">
    <source>
        <dbReference type="ARBA" id="ARBA00022958"/>
    </source>
</evidence>
<dbReference type="GO" id="GO:0005886">
    <property type="term" value="C:plasma membrane"/>
    <property type="evidence" value="ECO:0007669"/>
    <property type="project" value="UniProtKB-SubCell"/>
</dbReference>
<keyword evidence="9 11" id="KW-0406">Ion transport</keyword>
<evidence type="ECO:0000256" key="4">
    <source>
        <dbReference type="ARBA" id="ARBA00022692"/>
    </source>
</evidence>
<keyword evidence="10 11" id="KW-0472">Membrane</keyword>
<dbReference type="HAMAP" id="MF_00276">
    <property type="entry name" value="KdpC"/>
    <property type="match status" value="1"/>
</dbReference>
<dbReference type="GO" id="GO:0005524">
    <property type="term" value="F:ATP binding"/>
    <property type="evidence" value="ECO:0007669"/>
    <property type="project" value="UniProtKB-UniRule"/>
</dbReference>
<gene>
    <name evidence="11" type="primary">kdpC</name>
    <name evidence="13" type="ORF">AXX12_06165</name>
</gene>
<evidence type="ECO:0000256" key="11">
    <source>
        <dbReference type="HAMAP-Rule" id="MF_00276"/>
    </source>
</evidence>
<organism evidence="13 14">
    <name type="scientific">Anaerosporomusa subterranea</name>
    <dbReference type="NCBI Taxonomy" id="1794912"/>
    <lineage>
        <taxon>Bacteria</taxon>
        <taxon>Bacillati</taxon>
        <taxon>Bacillota</taxon>
        <taxon>Negativicutes</taxon>
        <taxon>Acetonemataceae</taxon>
        <taxon>Anaerosporomusa</taxon>
    </lineage>
</organism>
<keyword evidence="8 11" id="KW-1133">Transmembrane helix</keyword>
<dbReference type="GO" id="GO:0008556">
    <property type="term" value="F:P-type potassium transmembrane transporter activity"/>
    <property type="evidence" value="ECO:0007669"/>
    <property type="project" value="InterPro"/>
</dbReference>
<evidence type="ECO:0000313" key="14">
    <source>
        <dbReference type="Proteomes" id="UP000076268"/>
    </source>
</evidence>
<evidence type="ECO:0000256" key="6">
    <source>
        <dbReference type="ARBA" id="ARBA00022840"/>
    </source>
</evidence>
<dbReference type="InterPro" id="IPR003820">
    <property type="entry name" value="KdpC"/>
</dbReference>
<reference evidence="13 14" key="1">
    <citation type="submission" date="2016-02" db="EMBL/GenBank/DDBJ databases">
        <title>Anaerosporomusa subterraneum gen. nov., sp. nov., a spore-forming obligate anaerobe isolated from saprolite.</title>
        <authorList>
            <person name="Choi J.K."/>
            <person name="Shah M."/>
            <person name="Yee N."/>
        </authorList>
    </citation>
    <scope>NUCLEOTIDE SEQUENCE [LARGE SCALE GENOMIC DNA]</scope>
    <source>
        <strain evidence="13 14">RU4</strain>
    </source>
</reference>
<keyword evidence="2 11" id="KW-1003">Cell membrane</keyword>
<keyword evidence="4 11" id="KW-0812">Transmembrane</keyword>
<dbReference type="NCBIfam" id="NF001454">
    <property type="entry name" value="PRK00315.1"/>
    <property type="match status" value="1"/>
</dbReference>
<evidence type="ECO:0000256" key="9">
    <source>
        <dbReference type="ARBA" id="ARBA00023065"/>
    </source>
</evidence>
<dbReference type="PIRSF" id="PIRSF001296">
    <property type="entry name" value="K_ATPase_KdpC"/>
    <property type="match status" value="1"/>
</dbReference>
<dbReference type="RefSeq" id="WP_066240748.1">
    <property type="nucleotide sequence ID" value="NZ_LSGP01000017.1"/>
</dbReference>
<dbReference type="PANTHER" id="PTHR30042">
    <property type="entry name" value="POTASSIUM-TRANSPORTING ATPASE C CHAIN"/>
    <property type="match status" value="1"/>
</dbReference>
<protein>
    <recommendedName>
        <fullName evidence="11">Potassium-transporting ATPase KdpC subunit</fullName>
    </recommendedName>
    <alternativeName>
        <fullName evidence="11">ATP phosphohydrolase [potassium-transporting] C chain</fullName>
    </alternativeName>
    <alternativeName>
        <fullName evidence="11">Potassium-binding and translocating subunit C</fullName>
    </alternativeName>
    <alternativeName>
        <fullName evidence="11">Potassium-translocating ATPase C chain</fullName>
    </alternativeName>
</protein>
<keyword evidence="3 11" id="KW-0633">Potassium transport</keyword>
<keyword evidence="1 11" id="KW-0813">Transport</keyword>
<evidence type="ECO:0000256" key="2">
    <source>
        <dbReference type="ARBA" id="ARBA00022475"/>
    </source>
</evidence>
<dbReference type="EMBL" id="LSGP01000017">
    <property type="protein sequence ID" value="KYZ76024.1"/>
    <property type="molecule type" value="Genomic_DNA"/>
</dbReference>
<dbReference type="OrthoDB" id="9809491at2"/>
<feature type="compositionally biased region" description="Polar residues" evidence="12">
    <location>
        <begin position="80"/>
        <end position="90"/>
    </location>
</feature>
<evidence type="ECO:0000256" key="5">
    <source>
        <dbReference type="ARBA" id="ARBA00022741"/>
    </source>
</evidence>
<comment type="similarity">
    <text evidence="11">Belongs to the KdpC family.</text>
</comment>
<dbReference type="PANTHER" id="PTHR30042:SF2">
    <property type="entry name" value="POTASSIUM-TRANSPORTING ATPASE KDPC SUBUNIT"/>
    <property type="match status" value="1"/>
</dbReference>
<keyword evidence="7 11" id="KW-0630">Potassium</keyword>
<feature type="region of interest" description="Disordered" evidence="12">
    <location>
        <begin position="76"/>
        <end position="96"/>
    </location>
</feature>
<keyword evidence="5 11" id="KW-0547">Nucleotide-binding</keyword>
<comment type="subcellular location">
    <subcellularLocation>
        <location evidence="11">Cell membrane</location>
        <topology evidence="11">Single-pass membrane protein</topology>
    </subcellularLocation>
</comment>
<comment type="subunit">
    <text evidence="11">The system is composed of three essential subunits: KdpA, KdpB and KdpC.</text>
</comment>
<sequence>MLRQMINSFLMLMVLTIIIGLAYPLAVTGVAQALFPHQANGSLISKDGKPIGSELIGQNFANSGYFHSRPSAAGKDGYDASSSSGSNLGPTNKKLVDTTSDTIKKVREENGLDEKGLVPADLVLASGSGLDPHISPAAAYLQVERVAKERGLSVEQIKKTVDSYVKGRQFGVFGEPRVNVLKLNLALDAVK</sequence>
<evidence type="ECO:0000256" key="3">
    <source>
        <dbReference type="ARBA" id="ARBA00022538"/>
    </source>
</evidence>
<dbReference type="NCBIfam" id="TIGR00681">
    <property type="entry name" value="kdpC"/>
    <property type="match status" value="1"/>
</dbReference>
<evidence type="ECO:0000313" key="13">
    <source>
        <dbReference type="EMBL" id="KYZ76024.1"/>
    </source>
</evidence>
<comment type="function">
    <text evidence="11">Part of the high-affinity ATP-driven potassium transport (or Kdp) system, which catalyzes the hydrolysis of ATP coupled with the electrogenic transport of potassium into the cytoplasm. This subunit acts as a catalytic chaperone that increases the ATP-binding affinity of the ATP-hydrolyzing subunit KdpB by the formation of a transient KdpB/KdpC/ATP ternary complex.</text>
</comment>
<name>A0A154BPW2_ANASB</name>
<keyword evidence="6 11" id="KW-0067">ATP-binding</keyword>